<dbReference type="Pfam" id="PF07103">
    <property type="entry name" value="DUF1365"/>
    <property type="match status" value="1"/>
</dbReference>
<proteinExistence type="predicted"/>
<protein>
    <submittedName>
        <fullName evidence="1">Uncharacterized protein</fullName>
    </submittedName>
</protein>
<sequence length="160" mass="17815">MIVQLQTSYGERRLWLTRNCLPTTAGNGPYTFQEKFNKDLQVSPFTPTMASYVINSSDPCAAPLNKLKIMVTLKGENETIMHGVVNSTGLPLDAATASLGSSMHFLMSWWWVPMCSVVVFRLLCKAAKIYLTHNDKELNIQTRAEPTTTAISKSAQLSER</sequence>
<name>A0AAD6I2T4_PENCN</name>
<reference evidence="1" key="2">
    <citation type="submission" date="2023-01" db="EMBL/GenBank/DDBJ databases">
        <authorList>
            <person name="Petersen C."/>
        </authorList>
    </citation>
    <scope>NUCLEOTIDE SEQUENCE</scope>
    <source>
        <strain evidence="1">IBT 15450</strain>
    </source>
</reference>
<accession>A0AAD6I2T4</accession>
<comment type="caution">
    <text evidence="1">The sequence shown here is derived from an EMBL/GenBank/DDBJ whole genome shotgun (WGS) entry which is preliminary data.</text>
</comment>
<reference evidence="1" key="1">
    <citation type="journal article" date="2023" name="IMA Fungus">
        <title>Comparative genomic study of the Penicillium genus elucidates a diverse pangenome and 15 lateral gene transfer events.</title>
        <authorList>
            <person name="Petersen C."/>
            <person name="Sorensen T."/>
            <person name="Nielsen M.R."/>
            <person name="Sondergaard T.E."/>
            <person name="Sorensen J.L."/>
            <person name="Fitzpatrick D.A."/>
            <person name="Frisvad J.C."/>
            <person name="Nielsen K.L."/>
        </authorList>
    </citation>
    <scope>NUCLEOTIDE SEQUENCE</scope>
    <source>
        <strain evidence="1">IBT 15450</strain>
    </source>
</reference>
<dbReference type="AlphaFoldDB" id="A0AAD6I2T4"/>
<dbReference type="PANTHER" id="PTHR33973">
    <property type="entry name" value="OS07G0153300 PROTEIN"/>
    <property type="match status" value="1"/>
</dbReference>
<dbReference type="PANTHER" id="PTHR33973:SF4">
    <property type="entry name" value="OS07G0153300 PROTEIN"/>
    <property type="match status" value="1"/>
</dbReference>
<dbReference type="Proteomes" id="UP001219568">
    <property type="component" value="Unassembled WGS sequence"/>
</dbReference>
<organism evidence="1 2">
    <name type="scientific">Penicillium canescens</name>
    <dbReference type="NCBI Taxonomy" id="5083"/>
    <lineage>
        <taxon>Eukaryota</taxon>
        <taxon>Fungi</taxon>
        <taxon>Dikarya</taxon>
        <taxon>Ascomycota</taxon>
        <taxon>Pezizomycotina</taxon>
        <taxon>Eurotiomycetes</taxon>
        <taxon>Eurotiomycetidae</taxon>
        <taxon>Eurotiales</taxon>
        <taxon>Aspergillaceae</taxon>
        <taxon>Penicillium</taxon>
    </lineage>
</organism>
<keyword evidence="2" id="KW-1185">Reference proteome</keyword>
<evidence type="ECO:0000313" key="2">
    <source>
        <dbReference type="Proteomes" id="UP001219568"/>
    </source>
</evidence>
<evidence type="ECO:0000313" key="1">
    <source>
        <dbReference type="EMBL" id="KAJ6027427.1"/>
    </source>
</evidence>
<gene>
    <name evidence="1" type="ORF">N7460_012244</name>
</gene>
<dbReference type="EMBL" id="JAQJZL010000015">
    <property type="protein sequence ID" value="KAJ6027427.1"/>
    <property type="molecule type" value="Genomic_DNA"/>
</dbReference>
<dbReference type="InterPro" id="IPR010775">
    <property type="entry name" value="DUF1365"/>
</dbReference>